<dbReference type="SUPFAM" id="SSF102114">
    <property type="entry name" value="Radical SAM enzymes"/>
    <property type="match status" value="1"/>
</dbReference>
<feature type="binding site" evidence="13">
    <location>
        <position position="78"/>
    </location>
    <ligand>
        <name>[4Fe-4S] cluster</name>
        <dbReference type="ChEBI" id="CHEBI:49883"/>
        <note>4Fe-4S-S-AdoMet</note>
    </ligand>
</feature>
<sequence length="346" mass="38722">MDFSHVERNFKRLKDGEVALNEGLLSKEDALNLFKISHWRDYLKLFYLASRVRDYFKREIEITSTIHITNICKVNPKCLYCGFAAGTSKNGYYEPFKISDEYIKKSAIAIEKSGICRVSCSSAHGYGGMEVLRALRIVKENTNLEVLVNAGADLTEASIIKMKEYNIDCICCNLETTNTKLFKKIKPGENLEDRIEVCRLVKKHGVELSSGLLLGVGESYEDRVNHLLFLKELGVDEIPIMGFNPYPGTPMENHPKCPSLEQGKTIAIVRLMFPNIRITSPTPTIGPELIQFALMGGASNIATVIPDNHPMNIKGVGNPKTGNLREVLKMIKELGLKAKMCNTSFK</sequence>
<keyword evidence="10 13" id="KW-0408">Iron</keyword>
<evidence type="ECO:0000256" key="12">
    <source>
        <dbReference type="ARBA" id="ARBA00034078"/>
    </source>
</evidence>
<keyword evidence="8 13" id="KW-0479">Metal-binding</keyword>
<comment type="cofactor">
    <cofactor evidence="13">
        <name>[2Fe-2S] cluster</name>
        <dbReference type="ChEBI" id="CHEBI:190135"/>
    </cofactor>
    <text evidence="13">Binds 1 [2Fe-2S] cluster. The cluster is coordinated with 3 cysteines and 1 arginine.</text>
</comment>
<evidence type="ECO:0000259" key="14">
    <source>
        <dbReference type="PROSITE" id="PS51918"/>
    </source>
</evidence>
<dbReference type="EC" id="2.8.1.6" evidence="3"/>
<evidence type="ECO:0000256" key="9">
    <source>
        <dbReference type="ARBA" id="ARBA00022756"/>
    </source>
</evidence>
<organism evidence="15 16">
    <name type="scientific">Methanothermococcus okinawensis</name>
    <dbReference type="NCBI Taxonomy" id="155863"/>
    <lineage>
        <taxon>Archaea</taxon>
        <taxon>Methanobacteriati</taxon>
        <taxon>Methanobacteriota</taxon>
        <taxon>Methanomada group</taxon>
        <taxon>Methanococci</taxon>
        <taxon>Methanococcales</taxon>
        <taxon>Methanococcaceae</taxon>
        <taxon>Methanothermococcus</taxon>
    </lineage>
</organism>
<evidence type="ECO:0000256" key="6">
    <source>
        <dbReference type="ARBA" id="ARBA00022691"/>
    </source>
</evidence>
<dbReference type="Pfam" id="PF04055">
    <property type="entry name" value="Radical_SAM"/>
    <property type="match status" value="1"/>
</dbReference>
<evidence type="ECO:0000256" key="2">
    <source>
        <dbReference type="ARBA" id="ARBA00010765"/>
    </source>
</evidence>
<feature type="binding site" evidence="13">
    <location>
        <position position="116"/>
    </location>
    <ligand>
        <name>[2Fe-2S] cluster</name>
        <dbReference type="ChEBI" id="CHEBI:190135"/>
    </ligand>
</feature>
<dbReference type="GO" id="GO:0051539">
    <property type="term" value="F:4 iron, 4 sulfur cluster binding"/>
    <property type="evidence" value="ECO:0007669"/>
    <property type="project" value="UniProtKB-KW"/>
</dbReference>
<dbReference type="EMBL" id="DQSV01000029">
    <property type="protein sequence ID" value="HIP16947.1"/>
    <property type="molecule type" value="Genomic_DNA"/>
</dbReference>
<evidence type="ECO:0000256" key="1">
    <source>
        <dbReference type="ARBA" id="ARBA00004942"/>
    </source>
</evidence>
<reference evidence="15" key="1">
    <citation type="journal article" date="2020" name="ISME J.">
        <title>Gammaproteobacteria mediating utilization of methyl-, sulfur- and petroleum organic compounds in deep ocean hydrothermal plumes.</title>
        <authorList>
            <person name="Zhou Z."/>
            <person name="Liu Y."/>
            <person name="Pan J."/>
            <person name="Cron B.R."/>
            <person name="Toner B.M."/>
            <person name="Anantharaman K."/>
            <person name="Breier J.A."/>
            <person name="Dick G.J."/>
            <person name="Li M."/>
        </authorList>
    </citation>
    <scope>NUCLEOTIDE SEQUENCE</scope>
    <source>
        <strain evidence="15">SZUA-1385</strain>
    </source>
</reference>
<dbReference type="InterPro" id="IPR010722">
    <property type="entry name" value="BATS_dom"/>
</dbReference>
<dbReference type="PIRSF" id="PIRSF001619">
    <property type="entry name" value="Biotin_synth"/>
    <property type="match status" value="1"/>
</dbReference>
<dbReference type="InterPro" id="IPR058240">
    <property type="entry name" value="rSAM_sf"/>
</dbReference>
<proteinExistence type="inferred from homology"/>
<dbReference type="PANTHER" id="PTHR22976">
    <property type="entry name" value="BIOTIN SYNTHASE"/>
    <property type="match status" value="1"/>
</dbReference>
<keyword evidence="11 13" id="KW-0411">Iron-sulfur</keyword>
<evidence type="ECO:0000256" key="13">
    <source>
        <dbReference type="PIRSR" id="PIRSR001619-1"/>
    </source>
</evidence>
<dbReference type="SFLD" id="SFLDF00330">
    <property type="entry name" value="HMD_cofactor_maturase_(HmdB-li"/>
    <property type="match status" value="1"/>
</dbReference>
<dbReference type="SMART" id="SM00729">
    <property type="entry name" value="Elp3"/>
    <property type="match status" value="1"/>
</dbReference>
<keyword evidence="4 13" id="KW-0004">4Fe-4S</keyword>
<dbReference type="InterPro" id="IPR013785">
    <property type="entry name" value="Aldolase_TIM"/>
</dbReference>
<evidence type="ECO:0000256" key="10">
    <source>
        <dbReference type="ARBA" id="ARBA00023004"/>
    </source>
</evidence>
<name>A0A833DRR0_9EURY</name>
<dbReference type="InterPro" id="IPR002684">
    <property type="entry name" value="Biotin_synth/BioAB"/>
</dbReference>
<dbReference type="InterPro" id="IPR024177">
    <property type="entry name" value="Biotin_synthase"/>
</dbReference>
<dbReference type="SFLD" id="SFLDG01279">
    <property type="entry name" value="HMD_cofactor_maturase_(HmdB-li"/>
    <property type="match status" value="1"/>
</dbReference>
<keyword evidence="9" id="KW-0093">Biotin biosynthesis</keyword>
<evidence type="ECO:0000256" key="3">
    <source>
        <dbReference type="ARBA" id="ARBA00012236"/>
    </source>
</evidence>
<dbReference type="GO" id="GO:0051537">
    <property type="term" value="F:2 iron, 2 sulfur cluster binding"/>
    <property type="evidence" value="ECO:0007669"/>
    <property type="project" value="UniProtKB-KW"/>
</dbReference>
<comment type="similarity">
    <text evidence="2">Belongs to the radical SAM superfamily. Biotin synthase family.</text>
</comment>
<dbReference type="GO" id="GO:0004076">
    <property type="term" value="F:biotin synthase activity"/>
    <property type="evidence" value="ECO:0007669"/>
    <property type="project" value="UniProtKB-EC"/>
</dbReference>
<dbReference type="InterPro" id="IPR023858">
    <property type="entry name" value="HcgA-like"/>
</dbReference>
<dbReference type="GO" id="GO:0009102">
    <property type="term" value="P:biotin biosynthetic process"/>
    <property type="evidence" value="ECO:0007669"/>
    <property type="project" value="UniProtKB-UniPathway"/>
</dbReference>
<dbReference type="GO" id="GO:0046872">
    <property type="term" value="F:metal ion binding"/>
    <property type="evidence" value="ECO:0007669"/>
    <property type="project" value="UniProtKB-KW"/>
</dbReference>
<evidence type="ECO:0000256" key="7">
    <source>
        <dbReference type="ARBA" id="ARBA00022714"/>
    </source>
</evidence>
<protein>
    <recommendedName>
        <fullName evidence="3">biotin synthase</fullName>
        <ecNumber evidence="3">2.8.1.6</ecNumber>
    </recommendedName>
</protein>
<dbReference type="PROSITE" id="PS51918">
    <property type="entry name" value="RADICAL_SAM"/>
    <property type="match status" value="1"/>
</dbReference>
<dbReference type="CDD" id="cd01335">
    <property type="entry name" value="Radical_SAM"/>
    <property type="match status" value="1"/>
</dbReference>
<comment type="cofactor">
    <cofactor evidence="12">
        <name>[2Fe-2S] cluster</name>
        <dbReference type="ChEBI" id="CHEBI:190135"/>
    </cofactor>
</comment>
<feature type="binding site" evidence="13">
    <location>
        <position position="72"/>
    </location>
    <ligand>
        <name>[4Fe-4S] cluster</name>
        <dbReference type="ChEBI" id="CHEBI:49883"/>
        <note>4Fe-4S-S-AdoMet</note>
    </ligand>
</feature>
<evidence type="ECO:0000313" key="16">
    <source>
        <dbReference type="Proteomes" id="UP000605144"/>
    </source>
</evidence>
<dbReference type="Proteomes" id="UP000605144">
    <property type="component" value="Unassembled WGS sequence"/>
</dbReference>
<dbReference type="InterPro" id="IPR007197">
    <property type="entry name" value="rSAM"/>
</dbReference>
<dbReference type="UniPathway" id="UPA00078">
    <property type="reaction ID" value="UER00162"/>
</dbReference>
<feature type="domain" description="Radical SAM core" evidence="14">
    <location>
        <begin position="58"/>
        <end position="281"/>
    </location>
</feature>
<dbReference type="SFLD" id="SFLDG01060">
    <property type="entry name" value="BATS_domain_containing"/>
    <property type="match status" value="1"/>
</dbReference>
<evidence type="ECO:0000256" key="4">
    <source>
        <dbReference type="ARBA" id="ARBA00022485"/>
    </source>
</evidence>
<dbReference type="Pfam" id="PF06968">
    <property type="entry name" value="BATS"/>
    <property type="match status" value="1"/>
</dbReference>
<gene>
    <name evidence="15" type="primary">bioB</name>
    <name evidence="15" type="ORF">EYG76_01390</name>
</gene>
<keyword evidence="5 15" id="KW-0808">Transferase</keyword>
<feature type="binding site" evidence="13">
    <location>
        <position position="81"/>
    </location>
    <ligand>
        <name>[4Fe-4S] cluster</name>
        <dbReference type="ChEBI" id="CHEBI:49883"/>
        <note>4Fe-4S-S-AdoMet</note>
    </ligand>
</feature>
<keyword evidence="7 13" id="KW-0001">2Fe-2S</keyword>
<dbReference type="SMART" id="SM00876">
    <property type="entry name" value="BATS"/>
    <property type="match status" value="1"/>
</dbReference>
<evidence type="ECO:0000256" key="11">
    <source>
        <dbReference type="ARBA" id="ARBA00023014"/>
    </source>
</evidence>
<dbReference type="PANTHER" id="PTHR22976:SF2">
    <property type="entry name" value="BIOTIN SYNTHASE, MITOCHONDRIAL"/>
    <property type="match status" value="1"/>
</dbReference>
<comment type="pathway">
    <text evidence="1">Cofactor biosynthesis; biotin biosynthesis; biotin from 7,8-diaminononanoate: step 2/2.</text>
</comment>
<comment type="caution">
    <text evidence="15">The sequence shown here is derived from an EMBL/GenBank/DDBJ whole genome shotgun (WGS) entry which is preliminary data.</text>
</comment>
<accession>A0A833DRR0</accession>
<dbReference type="NCBIfam" id="TIGR03957">
    <property type="entry name" value="rSAM_HmdB"/>
    <property type="match status" value="1"/>
</dbReference>
<evidence type="ECO:0000256" key="5">
    <source>
        <dbReference type="ARBA" id="ARBA00022679"/>
    </source>
</evidence>
<evidence type="ECO:0000256" key="8">
    <source>
        <dbReference type="ARBA" id="ARBA00022723"/>
    </source>
</evidence>
<evidence type="ECO:0000313" key="15">
    <source>
        <dbReference type="EMBL" id="HIP16947.1"/>
    </source>
</evidence>
<comment type="cofactor">
    <cofactor evidence="13">
        <name>[4Fe-4S] cluster</name>
        <dbReference type="ChEBI" id="CHEBI:49883"/>
    </cofactor>
    <text evidence="13">Binds 1 [4Fe-4S] cluster. The cluster is coordinated with 3 cysteines and an exchangeable S-adenosyl-L-methionine.</text>
</comment>
<dbReference type="SFLD" id="SFLDS00029">
    <property type="entry name" value="Radical_SAM"/>
    <property type="match status" value="1"/>
</dbReference>
<dbReference type="Gene3D" id="3.20.20.70">
    <property type="entry name" value="Aldolase class I"/>
    <property type="match status" value="1"/>
</dbReference>
<keyword evidence="6 13" id="KW-0949">S-adenosyl-L-methionine</keyword>
<dbReference type="InterPro" id="IPR006638">
    <property type="entry name" value="Elp3/MiaA/NifB-like_rSAM"/>
</dbReference>
<dbReference type="AlphaFoldDB" id="A0A833DRR0"/>